<dbReference type="Gene3D" id="1.20.120.160">
    <property type="entry name" value="HPT domain"/>
    <property type="match status" value="1"/>
</dbReference>
<name>A0ABS2D2S6_9SPHN</name>
<dbReference type="Proteomes" id="UP000763641">
    <property type="component" value="Unassembled WGS sequence"/>
</dbReference>
<evidence type="ECO:0000313" key="2">
    <source>
        <dbReference type="Proteomes" id="UP000763641"/>
    </source>
</evidence>
<dbReference type="RefSeq" id="WP_204193868.1">
    <property type="nucleotide sequence ID" value="NZ_JAFEMC010000001.1"/>
</dbReference>
<sequence>MAYDPGAIDATLAAAVGDEPGLIAELRVAFVESAVKALAQMASATEVDGWRTGATRLKGLAASFGAVRLMALAATAADGCVGDAVMLSKLKRAVARLDGEGVV</sequence>
<reference evidence="1 2" key="1">
    <citation type="submission" date="2020-12" db="EMBL/GenBank/DDBJ databases">
        <title>Sphingomonas sp.</title>
        <authorList>
            <person name="Kim M.K."/>
        </authorList>
    </citation>
    <scope>NUCLEOTIDE SEQUENCE [LARGE SCALE GENOMIC DNA]</scope>
    <source>
        <strain evidence="1 2">BT552</strain>
    </source>
</reference>
<accession>A0ABS2D2S6</accession>
<dbReference type="SUPFAM" id="SSF47226">
    <property type="entry name" value="Histidine-containing phosphotransfer domain, HPT domain"/>
    <property type="match status" value="1"/>
</dbReference>
<gene>
    <name evidence="1" type="ORF">ILT43_02395</name>
</gene>
<keyword evidence="2" id="KW-1185">Reference proteome</keyword>
<evidence type="ECO:0000313" key="1">
    <source>
        <dbReference type="EMBL" id="MBM6575207.1"/>
    </source>
</evidence>
<comment type="caution">
    <text evidence="1">The sequence shown here is derived from an EMBL/GenBank/DDBJ whole genome shotgun (WGS) entry which is preliminary data.</text>
</comment>
<protein>
    <recommendedName>
        <fullName evidence="3">Hpt domain-containing protein</fullName>
    </recommendedName>
</protein>
<evidence type="ECO:0008006" key="3">
    <source>
        <dbReference type="Google" id="ProtNLM"/>
    </source>
</evidence>
<organism evidence="1 2">
    <name type="scientific">Sphingomonas longa</name>
    <dbReference type="NCBI Taxonomy" id="2778730"/>
    <lineage>
        <taxon>Bacteria</taxon>
        <taxon>Pseudomonadati</taxon>
        <taxon>Pseudomonadota</taxon>
        <taxon>Alphaproteobacteria</taxon>
        <taxon>Sphingomonadales</taxon>
        <taxon>Sphingomonadaceae</taxon>
        <taxon>Sphingomonas</taxon>
    </lineage>
</organism>
<dbReference type="InterPro" id="IPR036641">
    <property type="entry name" value="HPT_dom_sf"/>
</dbReference>
<dbReference type="EMBL" id="JAFEMC010000001">
    <property type="protein sequence ID" value="MBM6575207.1"/>
    <property type="molecule type" value="Genomic_DNA"/>
</dbReference>
<proteinExistence type="predicted"/>